<organism evidence="2 3">
    <name type="scientific">Frigoriglobus tundricola</name>
    <dbReference type="NCBI Taxonomy" id="2774151"/>
    <lineage>
        <taxon>Bacteria</taxon>
        <taxon>Pseudomonadati</taxon>
        <taxon>Planctomycetota</taxon>
        <taxon>Planctomycetia</taxon>
        <taxon>Gemmatales</taxon>
        <taxon>Gemmataceae</taxon>
        <taxon>Frigoriglobus</taxon>
    </lineage>
</organism>
<dbReference type="EMBL" id="CP053452">
    <property type="protein sequence ID" value="QJW92943.1"/>
    <property type="molecule type" value="Genomic_DNA"/>
</dbReference>
<sequence>MNDCAYGVEAIDEILRSAEVEALPAPRPIRDDGGAGALVPEPSGPARVKRRSSAAVAADPGWEGPAVNGPCSTLPPRAVASVPLVPLVSDFPGLPSIEADPAVASARKAHDALVARVRANGEEQAALAASLGLPANPTEAEIDSLNSAFIIKGRDESEIEKLRALRKRQRVLIGACEESVAVVRKSIDAAKGKIVPLARERVWLRAWKAAALAHLAAWKAADELRIATQRLKGSGLDSGLYPMFEMLPSDVRDAFAVRAIVDDWIKAGFITRADAEAMLPDMMAGRIVH</sequence>
<dbReference type="RefSeq" id="WP_171469243.1">
    <property type="nucleotide sequence ID" value="NZ_CP053452.2"/>
</dbReference>
<name>A0A6M5YI67_9BACT</name>
<dbReference type="AlphaFoldDB" id="A0A6M5YI67"/>
<protein>
    <submittedName>
        <fullName evidence="2">Uncharacterized protein</fullName>
    </submittedName>
</protein>
<dbReference type="KEGG" id="ftj:FTUN_0441"/>
<accession>A0A6M5YI67</accession>
<feature type="region of interest" description="Disordered" evidence="1">
    <location>
        <begin position="25"/>
        <end position="49"/>
    </location>
</feature>
<evidence type="ECO:0000256" key="1">
    <source>
        <dbReference type="SAM" id="MobiDB-lite"/>
    </source>
</evidence>
<reference evidence="3" key="1">
    <citation type="submission" date="2020-05" db="EMBL/GenBank/DDBJ databases">
        <title>Frigoriglobus tundricola gen. nov., sp. nov., a psychrotolerant cellulolytic planctomycete of the family Gemmataceae with two divergent copies of 16S rRNA gene.</title>
        <authorList>
            <person name="Kulichevskaya I.S."/>
            <person name="Ivanova A.A."/>
            <person name="Naumoff D.G."/>
            <person name="Beletsky A.V."/>
            <person name="Rijpstra W.I.C."/>
            <person name="Sinninghe Damste J.S."/>
            <person name="Mardanov A.V."/>
            <person name="Ravin N.V."/>
            <person name="Dedysh S.N."/>
        </authorList>
    </citation>
    <scope>NUCLEOTIDE SEQUENCE [LARGE SCALE GENOMIC DNA]</scope>
    <source>
        <strain evidence="3">PL17</strain>
    </source>
</reference>
<gene>
    <name evidence="2" type="ORF">FTUN_0441</name>
</gene>
<keyword evidence="3" id="KW-1185">Reference proteome</keyword>
<proteinExistence type="predicted"/>
<evidence type="ECO:0000313" key="3">
    <source>
        <dbReference type="Proteomes" id="UP000503447"/>
    </source>
</evidence>
<dbReference type="Proteomes" id="UP000503447">
    <property type="component" value="Chromosome"/>
</dbReference>
<evidence type="ECO:0000313" key="2">
    <source>
        <dbReference type="EMBL" id="QJW92943.1"/>
    </source>
</evidence>